<feature type="compositionally biased region" description="Polar residues" evidence="2">
    <location>
        <begin position="246"/>
        <end position="268"/>
    </location>
</feature>
<dbReference type="GO" id="GO:0045779">
    <property type="term" value="P:negative regulation of bone resorption"/>
    <property type="evidence" value="ECO:0007669"/>
    <property type="project" value="TreeGrafter"/>
</dbReference>
<comment type="caution">
    <text evidence="3">The sequence shown here is derived from an EMBL/GenBank/DDBJ whole genome shotgun (WGS) entry which is preliminary data.</text>
</comment>
<keyword evidence="1" id="KW-0727">SH2 domain</keyword>
<dbReference type="Proteomes" id="UP000518266">
    <property type="component" value="Unassembled WGS sequence"/>
</dbReference>
<proteinExistence type="predicted"/>
<evidence type="ECO:0000313" key="4">
    <source>
        <dbReference type="Proteomes" id="UP000518266"/>
    </source>
</evidence>
<accession>A0A7J5XFB7</accession>
<feature type="region of interest" description="Disordered" evidence="2">
    <location>
        <begin position="198"/>
        <end position="344"/>
    </location>
</feature>
<dbReference type="OrthoDB" id="7862313at2759"/>
<protein>
    <submittedName>
        <fullName evidence="3">Uncharacterized protein</fullName>
    </submittedName>
</protein>
<dbReference type="PANTHER" id="PTHR46051">
    <property type="entry name" value="SH2 DOMAIN-CONTAINING PROTEIN"/>
    <property type="match status" value="1"/>
</dbReference>
<dbReference type="PANTHER" id="PTHR46051:SF3">
    <property type="entry name" value="PHOSPHATIDYLINOSITOL 3,4,5-TRISPHOSPHATE 5-PHOSPHATASE 1"/>
    <property type="match status" value="1"/>
</dbReference>
<keyword evidence="4" id="KW-1185">Reference proteome</keyword>
<dbReference type="GO" id="GO:0005829">
    <property type="term" value="C:cytosol"/>
    <property type="evidence" value="ECO:0007669"/>
    <property type="project" value="TreeGrafter"/>
</dbReference>
<dbReference type="GO" id="GO:0045579">
    <property type="term" value="P:positive regulation of B cell differentiation"/>
    <property type="evidence" value="ECO:0007669"/>
    <property type="project" value="TreeGrafter"/>
</dbReference>
<dbReference type="GO" id="GO:0009968">
    <property type="term" value="P:negative regulation of signal transduction"/>
    <property type="evidence" value="ECO:0007669"/>
    <property type="project" value="TreeGrafter"/>
</dbReference>
<dbReference type="EMBL" id="JAAKFY010000025">
    <property type="protein sequence ID" value="KAF3835756.1"/>
    <property type="molecule type" value="Genomic_DNA"/>
</dbReference>
<feature type="compositionally biased region" description="Basic and acidic residues" evidence="2">
    <location>
        <begin position="328"/>
        <end position="338"/>
    </location>
</feature>
<gene>
    <name evidence="3" type="ORF">F7725_028314</name>
</gene>
<feature type="compositionally biased region" description="Basic and acidic residues" evidence="2">
    <location>
        <begin position="303"/>
        <end position="315"/>
    </location>
</feature>
<evidence type="ECO:0000256" key="1">
    <source>
        <dbReference type="ARBA" id="ARBA00022999"/>
    </source>
</evidence>
<dbReference type="GO" id="GO:0045659">
    <property type="term" value="P:negative regulation of neutrophil differentiation"/>
    <property type="evidence" value="ECO:0007669"/>
    <property type="project" value="TreeGrafter"/>
</dbReference>
<evidence type="ECO:0000313" key="3">
    <source>
        <dbReference type="EMBL" id="KAF3835756.1"/>
    </source>
</evidence>
<organism evidence="3 4">
    <name type="scientific">Dissostichus mawsoni</name>
    <name type="common">Antarctic cod</name>
    <dbReference type="NCBI Taxonomy" id="36200"/>
    <lineage>
        <taxon>Eukaryota</taxon>
        <taxon>Metazoa</taxon>
        <taxon>Chordata</taxon>
        <taxon>Craniata</taxon>
        <taxon>Vertebrata</taxon>
        <taxon>Euteleostomi</taxon>
        <taxon>Actinopterygii</taxon>
        <taxon>Neopterygii</taxon>
        <taxon>Teleostei</taxon>
        <taxon>Neoteleostei</taxon>
        <taxon>Acanthomorphata</taxon>
        <taxon>Eupercaria</taxon>
        <taxon>Perciformes</taxon>
        <taxon>Notothenioidei</taxon>
        <taxon>Nototheniidae</taxon>
        <taxon>Dissostichus</taxon>
    </lineage>
</organism>
<sequence>MQFVICNNLSRIYSLLVSYSKGEGCVALRAAQFSYREFQKTGILTGGIQLPTSECKPTEKLYDFIKIENSDDTGSSKGKGVDANKFSVTQSHDISNPNYMGISFRSGNVVDKGWSYSLPPKNLPIAGQGSKDTKKGAMMWAHEAPQENIPIPCECLLFTHFISSQWSNKKNYIIYIHSFNTEQVERGEEEKVSEMFDNPLYGSMGKSRGKDQDHQQKDLLTPPDPNFTTSNAADGDPDRPPVPTPRNRSFTYSETKPQPSTPVSSHPSTFKKPVAPSRSEGGMAQSRPPLPSKSRPGLPEPQNPRDYRDSSELPSKHRLPAKPGQPQPHKDLHPEVTKMGRSVK</sequence>
<reference evidence="3 4" key="1">
    <citation type="submission" date="2020-03" db="EMBL/GenBank/DDBJ databases">
        <title>Dissostichus mawsoni Genome sequencing and assembly.</title>
        <authorList>
            <person name="Park H."/>
        </authorList>
    </citation>
    <scope>NUCLEOTIDE SEQUENCE [LARGE SCALE GENOMIC DNA]</scope>
    <source>
        <strain evidence="3">DM0001</strain>
        <tissue evidence="3">Muscle</tissue>
    </source>
</reference>
<feature type="compositionally biased region" description="Basic and acidic residues" evidence="2">
    <location>
        <begin position="208"/>
        <end position="217"/>
    </location>
</feature>
<dbReference type="GO" id="GO:0050776">
    <property type="term" value="P:regulation of immune response"/>
    <property type="evidence" value="ECO:0007669"/>
    <property type="project" value="TreeGrafter"/>
</dbReference>
<dbReference type="AlphaFoldDB" id="A0A7J5XFB7"/>
<evidence type="ECO:0000256" key="2">
    <source>
        <dbReference type="SAM" id="MobiDB-lite"/>
    </source>
</evidence>
<name>A0A7J5XFB7_DISMA</name>